<gene>
    <name evidence="1" type="ORF">GCM10007147_36620</name>
</gene>
<sequence>MLLVVGITIYASPSETEDEKEATGAGTLRFGDFFAYRTDSMGRGEAISYTVTSVRVRDEQGGKAHVFDFTLGIINNSDGHVEGQYPDVYCENEDERHLVLTREMARGGDYPAGLESQAGTLGMTMDLTCEFSESISPEELVITLERENGEATFVDPMSVVGRVKWRHTFDE</sequence>
<evidence type="ECO:0000313" key="1">
    <source>
        <dbReference type="EMBL" id="GHD32723.1"/>
    </source>
</evidence>
<dbReference type="AlphaFoldDB" id="A0A919CK62"/>
<evidence type="ECO:0008006" key="3">
    <source>
        <dbReference type="Google" id="ProtNLM"/>
    </source>
</evidence>
<organism evidence="1 2">
    <name type="scientific">Nocardiopsis kunsanensis</name>
    <dbReference type="NCBI Taxonomy" id="141693"/>
    <lineage>
        <taxon>Bacteria</taxon>
        <taxon>Bacillati</taxon>
        <taxon>Actinomycetota</taxon>
        <taxon>Actinomycetes</taxon>
        <taxon>Streptosporangiales</taxon>
        <taxon>Nocardiopsidaceae</taxon>
        <taxon>Nocardiopsis</taxon>
    </lineage>
</organism>
<keyword evidence="2" id="KW-1185">Reference proteome</keyword>
<proteinExistence type="predicted"/>
<comment type="caution">
    <text evidence="1">The sequence shown here is derived from an EMBL/GenBank/DDBJ whole genome shotgun (WGS) entry which is preliminary data.</text>
</comment>
<name>A0A919CK62_9ACTN</name>
<dbReference type="Proteomes" id="UP000654947">
    <property type="component" value="Unassembled WGS sequence"/>
</dbReference>
<protein>
    <recommendedName>
        <fullName evidence="3">DUF4352 domain-containing protein</fullName>
    </recommendedName>
</protein>
<evidence type="ECO:0000313" key="2">
    <source>
        <dbReference type="Proteomes" id="UP000654947"/>
    </source>
</evidence>
<accession>A0A919CK62</accession>
<dbReference type="EMBL" id="BMXL01000024">
    <property type="protein sequence ID" value="GHD32723.1"/>
    <property type="molecule type" value="Genomic_DNA"/>
</dbReference>
<reference evidence="1 2" key="1">
    <citation type="journal article" date="2014" name="Int. J. Syst. Evol. Microbiol.">
        <title>Complete genome sequence of Corynebacterium casei LMG S-19264T (=DSM 44701T), isolated from a smear-ripened cheese.</title>
        <authorList>
            <consortium name="US DOE Joint Genome Institute (JGI-PGF)"/>
            <person name="Walter F."/>
            <person name="Albersmeier A."/>
            <person name="Kalinowski J."/>
            <person name="Ruckert C."/>
        </authorList>
    </citation>
    <scope>NUCLEOTIDE SEQUENCE [LARGE SCALE GENOMIC DNA]</scope>
    <source>
        <strain evidence="1 2">KCTC 19473</strain>
    </source>
</reference>